<proteinExistence type="predicted"/>
<reference evidence="1" key="1">
    <citation type="submission" date="2021-01" db="EMBL/GenBank/DDBJ databases">
        <authorList>
            <consortium name="Genoscope - CEA"/>
            <person name="William W."/>
        </authorList>
    </citation>
    <scope>NUCLEOTIDE SEQUENCE</scope>
</reference>
<evidence type="ECO:0000313" key="1">
    <source>
        <dbReference type="EMBL" id="CAD8209866.1"/>
    </source>
</evidence>
<organism evidence="1 2">
    <name type="scientific">Paramecium pentaurelia</name>
    <dbReference type="NCBI Taxonomy" id="43138"/>
    <lineage>
        <taxon>Eukaryota</taxon>
        <taxon>Sar</taxon>
        <taxon>Alveolata</taxon>
        <taxon>Ciliophora</taxon>
        <taxon>Intramacronucleata</taxon>
        <taxon>Oligohymenophorea</taxon>
        <taxon>Peniculida</taxon>
        <taxon>Parameciidae</taxon>
        <taxon>Paramecium</taxon>
    </lineage>
</organism>
<dbReference type="AlphaFoldDB" id="A0A8S1Y633"/>
<gene>
    <name evidence="1" type="ORF">PPENT_87.1.T1560089</name>
</gene>
<dbReference type="EMBL" id="CAJJDO010000156">
    <property type="protein sequence ID" value="CAD8209866.1"/>
    <property type="molecule type" value="Genomic_DNA"/>
</dbReference>
<sequence length="188" mass="22349">MGDQRNVSSDDLIYFFQINYLHQMRRKTKHKIYQPQIQETQITKSNSSHIPPSILSSQNLINSYTKYGKQKQENNKLQFKASSISTKQLNQIFINNRNIIRRHRVSSIQNQPDKSLDSLITRKKSSNFTFTETSQKRILEKCDWLQKPIKINLEKKTQIQKIRHNTIIGENFKNLNGWQIENEYDCDF</sequence>
<dbReference type="OrthoDB" id="306194at2759"/>
<keyword evidence="2" id="KW-1185">Reference proteome</keyword>
<evidence type="ECO:0000313" key="2">
    <source>
        <dbReference type="Proteomes" id="UP000689195"/>
    </source>
</evidence>
<protein>
    <submittedName>
        <fullName evidence="1">Uncharacterized protein</fullName>
    </submittedName>
</protein>
<accession>A0A8S1Y633</accession>
<comment type="caution">
    <text evidence="1">The sequence shown here is derived from an EMBL/GenBank/DDBJ whole genome shotgun (WGS) entry which is preliminary data.</text>
</comment>
<dbReference type="Proteomes" id="UP000689195">
    <property type="component" value="Unassembled WGS sequence"/>
</dbReference>
<name>A0A8S1Y633_9CILI</name>